<name>A0ABR7ISZ2_9CLOT</name>
<organism evidence="2 3">
    <name type="scientific">Clostridium facile</name>
    <dbReference type="NCBI Taxonomy" id="2763035"/>
    <lineage>
        <taxon>Bacteria</taxon>
        <taxon>Bacillati</taxon>
        <taxon>Bacillota</taxon>
        <taxon>Clostridia</taxon>
        <taxon>Eubacteriales</taxon>
        <taxon>Clostridiaceae</taxon>
        <taxon>Clostridium</taxon>
    </lineage>
</organism>
<feature type="signal peptide" evidence="1">
    <location>
        <begin position="1"/>
        <end position="22"/>
    </location>
</feature>
<feature type="chain" id="PRO_5046775460" description="SipW-cognate class signal peptide" evidence="1">
    <location>
        <begin position="23"/>
        <end position="391"/>
    </location>
</feature>
<gene>
    <name evidence="2" type="ORF">H8Z77_09645</name>
</gene>
<proteinExistence type="predicted"/>
<evidence type="ECO:0000256" key="1">
    <source>
        <dbReference type="SAM" id="SignalP"/>
    </source>
</evidence>
<evidence type="ECO:0000313" key="3">
    <source>
        <dbReference type="Proteomes" id="UP000649151"/>
    </source>
</evidence>
<protein>
    <recommendedName>
        <fullName evidence="4">SipW-cognate class signal peptide</fullName>
    </recommendedName>
</protein>
<reference evidence="2 3" key="1">
    <citation type="submission" date="2020-08" db="EMBL/GenBank/DDBJ databases">
        <title>Genome public.</title>
        <authorList>
            <person name="Liu C."/>
            <person name="Sun Q."/>
        </authorList>
    </citation>
    <scope>NUCLEOTIDE SEQUENCE [LARGE SCALE GENOMIC DNA]</scope>
    <source>
        <strain evidence="2 3">NSJ-27</strain>
    </source>
</reference>
<comment type="caution">
    <text evidence="2">The sequence shown here is derived from an EMBL/GenBank/DDBJ whole genome shotgun (WGS) entry which is preliminary data.</text>
</comment>
<evidence type="ECO:0000313" key="2">
    <source>
        <dbReference type="EMBL" id="MBC5788276.1"/>
    </source>
</evidence>
<keyword evidence="1" id="KW-0732">Signal</keyword>
<dbReference type="EMBL" id="JACOQK010000001">
    <property type="protein sequence ID" value="MBC5788276.1"/>
    <property type="molecule type" value="Genomic_DNA"/>
</dbReference>
<sequence>MRNRKKSIVVTGAAVMLAAAMALGGGTYAYLQGTTKDVVNNFNTNKVLVELEETTGNDYEIIPGTTQEKDPKVTVNATVPSYVYVEVKLANEVADLVDYEIVDGWLPLEKYTTQFTKVYYREIEASDNPQEFYVLKDNQVSYDAALENSDMMWTTGKLKTGETITFKASAIQKAPFYNPEDAYRVEMPNSEESFESAIKNGAHNLIVQDNIDFATVTKMSNKGNVAVDLNGKVLGNSKNTTNWGVFQVGTNTTLTLDGEGTVSGVSNDAGGYHMAVSTTSQFAKLIINNGTYTNEQVNGNDAQYDLIYCETGTIEINGGTFICKTPKWTLNCKDANYKDETANIIVKGGKFFEFDPSNCTVEGENTNFVAEGYHVDKSTDTKGTWYTVVAD</sequence>
<dbReference type="RefSeq" id="WP_186996873.1">
    <property type="nucleotide sequence ID" value="NZ_JACOQK010000001.1"/>
</dbReference>
<keyword evidence="3" id="KW-1185">Reference proteome</keyword>
<evidence type="ECO:0008006" key="4">
    <source>
        <dbReference type="Google" id="ProtNLM"/>
    </source>
</evidence>
<dbReference type="Proteomes" id="UP000649151">
    <property type="component" value="Unassembled WGS sequence"/>
</dbReference>
<accession>A0ABR7ISZ2</accession>